<organism evidence="1 2">
    <name type="scientific">Racocetra persica</name>
    <dbReference type="NCBI Taxonomy" id="160502"/>
    <lineage>
        <taxon>Eukaryota</taxon>
        <taxon>Fungi</taxon>
        <taxon>Fungi incertae sedis</taxon>
        <taxon>Mucoromycota</taxon>
        <taxon>Glomeromycotina</taxon>
        <taxon>Glomeromycetes</taxon>
        <taxon>Diversisporales</taxon>
        <taxon>Gigasporaceae</taxon>
        <taxon>Racocetra</taxon>
    </lineage>
</organism>
<sequence length="85" mass="9849">KVRVDESTIIRILQKSKKILSTDITRPDTKHHKSVIIPELELVLKKFILIYQSKAILNKTILVERTKQLAEGLDVLDRILKFSAR</sequence>
<accession>A0ACA9Q8A3</accession>
<gene>
    <name evidence="1" type="ORF">RPERSI_LOCUS13238</name>
</gene>
<keyword evidence="2" id="KW-1185">Reference proteome</keyword>
<evidence type="ECO:0000313" key="1">
    <source>
        <dbReference type="EMBL" id="CAG8741910.1"/>
    </source>
</evidence>
<feature type="non-terminal residue" evidence="1">
    <location>
        <position position="1"/>
    </location>
</feature>
<protein>
    <submittedName>
        <fullName evidence="1">31964_t:CDS:1</fullName>
    </submittedName>
</protein>
<dbReference type="EMBL" id="CAJVQC010029163">
    <property type="protein sequence ID" value="CAG8741910.1"/>
    <property type="molecule type" value="Genomic_DNA"/>
</dbReference>
<name>A0ACA9Q8A3_9GLOM</name>
<comment type="caution">
    <text evidence="1">The sequence shown here is derived from an EMBL/GenBank/DDBJ whole genome shotgun (WGS) entry which is preliminary data.</text>
</comment>
<dbReference type="Proteomes" id="UP000789920">
    <property type="component" value="Unassembled WGS sequence"/>
</dbReference>
<proteinExistence type="predicted"/>
<evidence type="ECO:0000313" key="2">
    <source>
        <dbReference type="Proteomes" id="UP000789920"/>
    </source>
</evidence>
<reference evidence="1" key="1">
    <citation type="submission" date="2021-06" db="EMBL/GenBank/DDBJ databases">
        <authorList>
            <person name="Kallberg Y."/>
            <person name="Tangrot J."/>
            <person name="Rosling A."/>
        </authorList>
    </citation>
    <scope>NUCLEOTIDE SEQUENCE</scope>
    <source>
        <strain evidence="1">MA461A</strain>
    </source>
</reference>